<gene>
    <name evidence="1" type="ORF">VOF76_23115</name>
</gene>
<evidence type="ECO:0008006" key="3">
    <source>
        <dbReference type="Google" id="ProtNLM"/>
    </source>
</evidence>
<reference evidence="1 2" key="1">
    <citation type="submission" date="2024-01" db="EMBL/GenBank/DDBJ databases">
        <title>Comparative Genomics of Leclercia adecarboxylata Strains Isolated from Several Sources.</title>
        <authorList>
            <person name="Yescas-Zazueta V."/>
            <person name="Balbuena-Alonso M.G."/>
            <person name="Valencia D."/>
            <person name="Mendez-Pfeiffer P.A."/>
            <person name="Ballesteros-Monrreal M.G."/>
            <person name="Rocha-Gracia R.D.C."/>
            <person name="Barrios-Villa E."/>
        </authorList>
    </citation>
    <scope>NUCLEOTIDE SEQUENCE [LARGE SCALE GENOMIC DNA]</scope>
    <source>
        <strain evidence="1 2">33MEM</strain>
    </source>
</reference>
<accession>A0ABU6IBR9</accession>
<dbReference type="EMBL" id="JAYMCU010000085">
    <property type="protein sequence ID" value="MEC3939031.1"/>
    <property type="molecule type" value="Genomic_DNA"/>
</dbReference>
<proteinExistence type="predicted"/>
<organism evidence="1 2">
    <name type="scientific">Leclercia adecarboxylata</name>
    <dbReference type="NCBI Taxonomy" id="83655"/>
    <lineage>
        <taxon>Bacteria</taxon>
        <taxon>Pseudomonadati</taxon>
        <taxon>Pseudomonadota</taxon>
        <taxon>Gammaproteobacteria</taxon>
        <taxon>Enterobacterales</taxon>
        <taxon>Enterobacteriaceae</taxon>
        <taxon>Leclercia</taxon>
    </lineage>
</organism>
<sequence>MRAIIAVVCLTSVSCTSPYPSAIPEPVFHGSISCDPKKNKSECINEGKSEYEKAANYVKIYEMQLGEKEQQLATQKYALSDTSATGAVMTPTY</sequence>
<dbReference type="RefSeq" id="WP_139157133.1">
    <property type="nucleotide sequence ID" value="NZ_JAYMCU010000085.1"/>
</dbReference>
<protein>
    <recommendedName>
        <fullName evidence="3">Lipoprotein</fullName>
    </recommendedName>
</protein>
<evidence type="ECO:0000313" key="1">
    <source>
        <dbReference type="EMBL" id="MEC3939031.1"/>
    </source>
</evidence>
<name>A0ABU6IBR9_9ENTR</name>
<dbReference type="PROSITE" id="PS51257">
    <property type="entry name" value="PROKAR_LIPOPROTEIN"/>
    <property type="match status" value="1"/>
</dbReference>
<dbReference type="Proteomes" id="UP001357437">
    <property type="component" value="Unassembled WGS sequence"/>
</dbReference>
<evidence type="ECO:0000313" key="2">
    <source>
        <dbReference type="Proteomes" id="UP001357437"/>
    </source>
</evidence>
<keyword evidence="2" id="KW-1185">Reference proteome</keyword>
<comment type="caution">
    <text evidence="1">The sequence shown here is derived from an EMBL/GenBank/DDBJ whole genome shotgun (WGS) entry which is preliminary data.</text>
</comment>